<dbReference type="PANTHER" id="PTHR33744:SF1">
    <property type="entry name" value="DNA-BINDING TRANSCRIPTIONAL ACTIVATOR ADER"/>
    <property type="match status" value="1"/>
</dbReference>
<dbReference type="EMBL" id="LDRV01000107">
    <property type="protein sequence ID" value="KTS08220.1"/>
    <property type="molecule type" value="Genomic_DNA"/>
</dbReference>
<dbReference type="Pfam" id="PF13556">
    <property type="entry name" value="HTH_30"/>
    <property type="match status" value="1"/>
</dbReference>
<reference evidence="2 3" key="1">
    <citation type="journal article" date="2016" name="Front. Microbiol.">
        <title>Genomic Resource of Rice Seed Associated Bacteria.</title>
        <authorList>
            <person name="Midha S."/>
            <person name="Bansal K."/>
            <person name="Sharma S."/>
            <person name="Kumar N."/>
            <person name="Patil P.P."/>
            <person name="Chaudhry V."/>
            <person name="Patil P.B."/>
        </authorList>
    </citation>
    <scope>NUCLEOTIDE SEQUENCE [LARGE SCALE GENOMIC DNA]</scope>
    <source>
        <strain evidence="2 3">RSA3</strain>
    </source>
</reference>
<proteinExistence type="predicted"/>
<dbReference type="AlphaFoldDB" id="A0A147F3Q1"/>
<dbReference type="InterPro" id="IPR042070">
    <property type="entry name" value="PucR_C-HTH_sf"/>
</dbReference>
<evidence type="ECO:0000313" key="3">
    <source>
        <dbReference type="Proteomes" id="UP000072189"/>
    </source>
</evidence>
<organism evidence="2 3">
    <name type="scientific">Microbacterium testaceum</name>
    <name type="common">Aureobacterium testaceum</name>
    <name type="synonym">Brevibacterium testaceum</name>
    <dbReference type="NCBI Taxonomy" id="2033"/>
    <lineage>
        <taxon>Bacteria</taxon>
        <taxon>Bacillati</taxon>
        <taxon>Actinomycetota</taxon>
        <taxon>Actinomycetes</taxon>
        <taxon>Micrococcales</taxon>
        <taxon>Microbacteriaceae</taxon>
        <taxon>Microbacterium</taxon>
    </lineage>
</organism>
<protein>
    <recommendedName>
        <fullName evidence="1">PucR C-terminal helix-turn-helix domain-containing protein</fullName>
    </recommendedName>
</protein>
<dbReference type="Proteomes" id="UP000072189">
    <property type="component" value="Unassembled WGS sequence"/>
</dbReference>
<dbReference type="InterPro" id="IPR051448">
    <property type="entry name" value="CdaR-like_regulators"/>
</dbReference>
<name>A0A147F3Q1_MICTE</name>
<evidence type="ECO:0000313" key="2">
    <source>
        <dbReference type="EMBL" id="KTS08220.1"/>
    </source>
</evidence>
<dbReference type="InterPro" id="IPR025736">
    <property type="entry name" value="PucR_C-HTH_dom"/>
</dbReference>
<dbReference type="RefSeq" id="WP_058615013.1">
    <property type="nucleotide sequence ID" value="NZ_LDRV01000107.1"/>
</dbReference>
<comment type="caution">
    <text evidence="2">The sequence shown here is derived from an EMBL/GenBank/DDBJ whole genome shotgun (WGS) entry which is preliminary data.</text>
</comment>
<accession>A0A147F3Q1</accession>
<dbReference type="Gene3D" id="1.10.10.2840">
    <property type="entry name" value="PucR C-terminal helix-turn-helix domain"/>
    <property type="match status" value="1"/>
</dbReference>
<evidence type="ECO:0000259" key="1">
    <source>
        <dbReference type="Pfam" id="PF13556"/>
    </source>
</evidence>
<dbReference type="PANTHER" id="PTHR33744">
    <property type="entry name" value="CARBOHYDRATE DIACID REGULATOR"/>
    <property type="match status" value="1"/>
</dbReference>
<dbReference type="PATRIC" id="fig|2033.7.peg.351"/>
<sequence length="345" mass="37620">MHPPQIVDQLSTMLGRRVHLRETTYPAVVDRETVCVDVPFGRGAAYLRIVGAMQSELGPFEWAVIDAAAYLLDLGAGLAASRDTVLTGLMDADRRRRREALGEVRARRWVDGRADDLDVLVVRLDAARELAVTAFGRHLALTLHGAVHFVGIREGAAVFLAAPVRDIDDLTDAVTREAAVHGVVPRGLGMATCGAVETDIDAAVERAIASARLRATLPDQVASVRAEDLGGWALLHTVPRSRPLLHQACPAAFDLLALDDPTPRETVEAYLDAAGRVPVACERLHIHRTTLYYRLEHLPESVRTALADGLQRTTLHLALKLLRLWEEEASEAAVVPLREEGLLRA</sequence>
<feature type="domain" description="PucR C-terminal helix-turn-helix" evidence="1">
    <location>
        <begin position="265"/>
        <end position="321"/>
    </location>
</feature>
<gene>
    <name evidence="2" type="ORF">RSA3_15870</name>
</gene>